<organism evidence="1 2">
    <name type="scientific">Desulfonema limicola</name>
    <dbReference type="NCBI Taxonomy" id="45656"/>
    <lineage>
        <taxon>Bacteria</taxon>
        <taxon>Pseudomonadati</taxon>
        <taxon>Thermodesulfobacteriota</taxon>
        <taxon>Desulfobacteria</taxon>
        <taxon>Desulfobacterales</taxon>
        <taxon>Desulfococcaceae</taxon>
        <taxon>Desulfonema</taxon>
    </lineage>
</organism>
<dbReference type="Pfam" id="PF07788">
    <property type="entry name" value="PDDEXK_10"/>
    <property type="match status" value="1"/>
</dbReference>
<keyword evidence="2" id="KW-1185">Reference proteome</keyword>
<dbReference type="PANTHER" id="PTHR34314">
    <property type="entry name" value="CRENARCHAEAL PROTEIN, PUTATIVE-RELATED"/>
    <property type="match status" value="1"/>
</dbReference>
<dbReference type="KEGG" id="dli:dnl_14790"/>
<dbReference type="InterPro" id="IPR024271">
    <property type="entry name" value="DUF3782"/>
</dbReference>
<sequence length="143" mass="16692">MGSIEKKWDKFQQEDQKKWEAHEEKWKENQKIIYNLLADIRGLGKRIDSSISALEARCGLHSEAAFRNGLKAILEKSFGVKVENYLDFDQEGMIFGRPDQVEIDVIIHNGLTILCQIKSSMSKSQVYTFWRKKEFYEKNTTAK</sequence>
<accession>A0A975B5P4</accession>
<proteinExistence type="predicted"/>
<protein>
    <submittedName>
        <fullName evidence="1">DUF3782 and nuclease domain-containing protein</fullName>
    </submittedName>
</protein>
<name>A0A975B5P4_9BACT</name>
<dbReference type="Pfam" id="PF12644">
    <property type="entry name" value="DUF3782"/>
    <property type="match status" value="1"/>
</dbReference>
<dbReference type="AlphaFoldDB" id="A0A975B5P4"/>
<dbReference type="Proteomes" id="UP000663720">
    <property type="component" value="Chromosome"/>
</dbReference>
<evidence type="ECO:0000313" key="1">
    <source>
        <dbReference type="EMBL" id="QTA79224.1"/>
    </source>
</evidence>
<evidence type="ECO:0000313" key="2">
    <source>
        <dbReference type="Proteomes" id="UP000663720"/>
    </source>
</evidence>
<dbReference type="InterPro" id="IPR012431">
    <property type="entry name" value="PDDEXK_10"/>
</dbReference>
<dbReference type="PANTHER" id="PTHR34314:SF6">
    <property type="entry name" value="DUF3782 DOMAIN-CONTAINING PROTEIN"/>
    <property type="match status" value="1"/>
</dbReference>
<dbReference type="EMBL" id="CP061799">
    <property type="protein sequence ID" value="QTA79224.1"/>
    <property type="molecule type" value="Genomic_DNA"/>
</dbReference>
<gene>
    <name evidence="1" type="ORF">dnl_14790</name>
</gene>
<reference evidence="1" key="1">
    <citation type="journal article" date="2021" name="Microb. Physiol.">
        <title>Proteogenomic Insights into the Physiology of Marine, Sulfate-Reducing, Filamentous Desulfonema limicola and Desulfonema magnum.</title>
        <authorList>
            <person name="Schnaars V."/>
            <person name="Wohlbrand L."/>
            <person name="Scheve S."/>
            <person name="Hinrichs C."/>
            <person name="Reinhardt R."/>
            <person name="Rabus R."/>
        </authorList>
    </citation>
    <scope>NUCLEOTIDE SEQUENCE</scope>
    <source>
        <strain evidence="1">5ac10</strain>
    </source>
</reference>